<dbReference type="PANTHER" id="PTHR11739">
    <property type="entry name" value="CITRATE SYNTHASE"/>
    <property type="match status" value="1"/>
</dbReference>
<evidence type="ECO:0000256" key="1">
    <source>
        <dbReference type="ARBA" id="ARBA00004751"/>
    </source>
</evidence>
<comment type="similarity">
    <text evidence="2">Belongs to the citrate synthase family.</text>
</comment>
<dbReference type="GO" id="GO:0016829">
    <property type="term" value="F:lyase activity"/>
    <property type="evidence" value="ECO:0007669"/>
    <property type="project" value="UniProtKB-KW"/>
</dbReference>
<dbReference type="SUPFAM" id="SSF48256">
    <property type="entry name" value="Citrate synthase"/>
    <property type="match status" value="1"/>
</dbReference>
<evidence type="ECO:0000313" key="6">
    <source>
        <dbReference type="EMBL" id="GGG38031.1"/>
    </source>
</evidence>
<accession>A0A8J3ECY9</accession>
<dbReference type="CDD" id="cd06100">
    <property type="entry name" value="CCL_ACL-C"/>
    <property type="match status" value="1"/>
</dbReference>
<organism evidence="6 7">
    <name type="scientific">Caldovatus sediminis</name>
    <dbReference type="NCBI Taxonomy" id="2041189"/>
    <lineage>
        <taxon>Bacteria</taxon>
        <taxon>Pseudomonadati</taxon>
        <taxon>Pseudomonadota</taxon>
        <taxon>Alphaproteobacteria</taxon>
        <taxon>Acetobacterales</taxon>
        <taxon>Roseomonadaceae</taxon>
        <taxon>Caldovatus</taxon>
    </lineage>
</organism>
<dbReference type="InterPro" id="IPR036969">
    <property type="entry name" value="Citrate_synthase_sf"/>
</dbReference>
<dbReference type="UniPathway" id="UPA00223">
    <property type="reaction ID" value="UER00717"/>
</dbReference>
<name>A0A8J3ECY9_9PROT</name>
<proteinExistence type="inferred from homology"/>
<sequence length="281" mass="29994">MTAGAPPLHSEEAEPEATMTRREPNPIRSDIAWSTRDRITVRGRDLPGQILGHMNLGDFAFLQLTGREATPQQSAVFNAMVITLVEHGMTPSAIAARMTYAGAPEALQAAVAAGLCGLGSVFVGSMEDAARLLSEALPPGQDHSGADLQAIARDKVAAYRQAGRILPGIGHPIHKPVDPRAPRLFEIAAENGMAGPYVALMQAIAAEAERVYGRSLPVNATGAIGAICCEFGFPWRIVRGFGVMARAIGLVGHLLEEGERPMAREIWLRVEDEASAHLRPE</sequence>
<dbReference type="GO" id="GO:0006099">
    <property type="term" value="P:tricarboxylic acid cycle"/>
    <property type="evidence" value="ECO:0007669"/>
    <property type="project" value="UniProtKB-UniPathway"/>
</dbReference>
<comment type="caution">
    <text evidence="6">The sequence shown here is derived from an EMBL/GenBank/DDBJ whole genome shotgun (WGS) entry which is preliminary data.</text>
</comment>
<gene>
    <name evidence="6" type="ORF">GCM10010964_27320</name>
</gene>
<dbReference type="GO" id="GO:0005829">
    <property type="term" value="C:cytosol"/>
    <property type="evidence" value="ECO:0007669"/>
    <property type="project" value="TreeGrafter"/>
</dbReference>
<reference evidence="6 7" key="1">
    <citation type="journal article" date="2014" name="Int. J. Syst. Evol. Microbiol.">
        <title>Complete genome sequence of Corynebacterium casei LMG S-19264T (=DSM 44701T), isolated from a smear-ripened cheese.</title>
        <authorList>
            <consortium name="US DOE Joint Genome Institute (JGI-PGF)"/>
            <person name="Walter F."/>
            <person name="Albersmeier A."/>
            <person name="Kalinowski J."/>
            <person name="Ruckert C."/>
        </authorList>
    </citation>
    <scope>NUCLEOTIDE SEQUENCE [LARGE SCALE GENOMIC DNA]</scope>
    <source>
        <strain evidence="6 7">CGMCC 1.16330</strain>
    </source>
</reference>
<dbReference type="EC" id="2.3.3.16" evidence="3"/>
<evidence type="ECO:0000256" key="4">
    <source>
        <dbReference type="ARBA" id="ARBA00022679"/>
    </source>
</evidence>
<dbReference type="Gene3D" id="1.10.230.10">
    <property type="entry name" value="Cytochrome P450-Terp, domain 2"/>
    <property type="match status" value="1"/>
</dbReference>
<dbReference type="EMBL" id="BMKS01000008">
    <property type="protein sequence ID" value="GGG38031.1"/>
    <property type="molecule type" value="Genomic_DNA"/>
</dbReference>
<protein>
    <recommendedName>
        <fullName evidence="3">citrate synthase (unknown stereospecificity)</fullName>
        <ecNumber evidence="3">2.3.3.16</ecNumber>
    </recommendedName>
</protein>
<keyword evidence="4" id="KW-0808">Transferase</keyword>
<dbReference type="InterPro" id="IPR016143">
    <property type="entry name" value="Citrate_synth-like_sm_a-sub"/>
</dbReference>
<dbReference type="GO" id="GO:0005975">
    <property type="term" value="P:carbohydrate metabolic process"/>
    <property type="evidence" value="ECO:0007669"/>
    <property type="project" value="TreeGrafter"/>
</dbReference>
<dbReference type="InterPro" id="IPR002020">
    <property type="entry name" value="Citrate_synthase"/>
</dbReference>
<dbReference type="AlphaFoldDB" id="A0A8J3ECY9"/>
<keyword evidence="6" id="KW-0456">Lyase</keyword>
<dbReference type="NCBIfam" id="NF004868">
    <property type="entry name" value="PRK06224.1-5"/>
    <property type="match status" value="1"/>
</dbReference>
<evidence type="ECO:0000313" key="7">
    <source>
        <dbReference type="Proteomes" id="UP000597507"/>
    </source>
</evidence>
<dbReference type="PANTHER" id="PTHR11739:SF4">
    <property type="entry name" value="CITRATE SYNTHASE, PEROXISOMAL"/>
    <property type="match status" value="1"/>
</dbReference>
<dbReference type="Pfam" id="PF00285">
    <property type="entry name" value="Citrate_synt"/>
    <property type="match status" value="1"/>
</dbReference>
<evidence type="ECO:0000256" key="5">
    <source>
        <dbReference type="SAM" id="MobiDB-lite"/>
    </source>
</evidence>
<dbReference type="GO" id="GO:0036440">
    <property type="term" value="F:citrate synthase activity"/>
    <property type="evidence" value="ECO:0007669"/>
    <property type="project" value="UniProtKB-EC"/>
</dbReference>
<comment type="pathway">
    <text evidence="1">Carbohydrate metabolism; tricarboxylic acid cycle; isocitrate from oxaloacetate: step 1/2.</text>
</comment>
<dbReference type="InterPro" id="IPR016142">
    <property type="entry name" value="Citrate_synth-like_lrg_a-sub"/>
</dbReference>
<dbReference type="Gene3D" id="1.10.580.10">
    <property type="entry name" value="Citrate Synthase, domain 1"/>
    <property type="match status" value="1"/>
</dbReference>
<evidence type="ECO:0000256" key="3">
    <source>
        <dbReference type="ARBA" id="ARBA00012972"/>
    </source>
</evidence>
<evidence type="ECO:0000256" key="2">
    <source>
        <dbReference type="ARBA" id="ARBA00010566"/>
    </source>
</evidence>
<feature type="region of interest" description="Disordered" evidence="5">
    <location>
        <begin position="1"/>
        <end position="27"/>
    </location>
</feature>
<dbReference type="Proteomes" id="UP000597507">
    <property type="component" value="Unassembled WGS sequence"/>
</dbReference>
<keyword evidence="7" id="KW-1185">Reference proteome</keyword>